<keyword evidence="3 5" id="KW-1133">Transmembrane helix</keyword>
<dbReference type="GO" id="GO:0045036">
    <property type="term" value="P:protein targeting to chloroplast"/>
    <property type="evidence" value="ECO:0000318"/>
    <property type="project" value="GO_Central"/>
</dbReference>
<dbReference type="GO" id="GO:0042721">
    <property type="term" value="C:TIM22 mitochondrial import inner membrane insertion complex"/>
    <property type="evidence" value="ECO:0007669"/>
    <property type="project" value="InterPro"/>
</dbReference>
<dbReference type="Pfam" id="PF02466">
    <property type="entry name" value="Tim17"/>
    <property type="match status" value="1"/>
</dbReference>
<feature type="transmembrane region" description="Helical" evidence="5">
    <location>
        <begin position="104"/>
        <end position="120"/>
    </location>
</feature>
<dbReference type="GO" id="GO:0045039">
    <property type="term" value="P:protein insertion into mitochondrial inner membrane"/>
    <property type="evidence" value="ECO:0007669"/>
    <property type="project" value="InterPro"/>
</dbReference>
<gene>
    <name evidence="7" type="ORF">HannXRQ_Chr01g0012351</name>
    <name evidence="6" type="ORF">HanXRQr2_Chr01g0017071</name>
</gene>
<evidence type="ECO:0000313" key="7">
    <source>
        <dbReference type="EMBL" id="OTG36854.1"/>
    </source>
</evidence>
<dbReference type="EMBL" id="MNCJ02000316">
    <property type="protein sequence ID" value="KAF5821697.1"/>
    <property type="molecule type" value="Genomic_DNA"/>
</dbReference>
<dbReference type="EMBL" id="CM007890">
    <property type="protein sequence ID" value="OTG36854.1"/>
    <property type="molecule type" value="Genomic_DNA"/>
</dbReference>
<evidence type="ECO:0000256" key="4">
    <source>
        <dbReference type="ARBA" id="ARBA00023136"/>
    </source>
</evidence>
<accession>A0A251VN20</accession>
<reference evidence="6" key="3">
    <citation type="submission" date="2020-06" db="EMBL/GenBank/DDBJ databases">
        <title>Helianthus annuus Genome sequencing and assembly Release 2.</title>
        <authorList>
            <person name="Gouzy J."/>
            <person name="Langlade N."/>
            <person name="Munos S."/>
        </authorList>
    </citation>
    <scope>NUCLEOTIDE SEQUENCE</scope>
    <source>
        <tissue evidence="6">Leaves</tissue>
    </source>
</reference>
<dbReference type="STRING" id="4232.A0A251VN20"/>
<evidence type="ECO:0000313" key="6">
    <source>
        <dbReference type="EMBL" id="KAF5821697.1"/>
    </source>
</evidence>
<keyword evidence="8" id="KW-1185">Reference proteome</keyword>
<evidence type="ECO:0000256" key="2">
    <source>
        <dbReference type="ARBA" id="ARBA00022692"/>
    </source>
</evidence>
<dbReference type="Gramene" id="mRNA:HanXRQr2_Chr01g0017071">
    <property type="protein sequence ID" value="mRNA:HanXRQr2_Chr01g0017071"/>
    <property type="gene ID" value="HanXRQr2_Chr01g0017071"/>
</dbReference>
<dbReference type="Proteomes" id="UP000215914">
    <property type="component" value="Chromosome 1"/>
</dbReference>
<protein>
    <submittedName>
        <fullName evidence="6">Mitochondrial import inner membrane translocase subunit TIM22</fullName>
    </submittedName>
</protein>
<dbReference type="InterPro" id="IPR039175">
    <property type="entry name" value="TIM22"/>
</dbReference>
<sequence length="153" mass="16456">MTNGKKNGFSTAVKELETLCKNWVEQPPLVVEAAVVTIVNGVQGALIRKIFDTIGFRIASAYSVTPSQLKPPHWINARNTGVLIGAKMGIKCVMKKVRGKEDSQTRMIAGFGAGVLFSLVCGDPPAVVIMSGVMFALVGEGYFKVKEKLTARN</sequence>
<keyword evidence="2 5" id="KW-0812">Transmembrane</keyword>
<evidence type="ECO:0000256" key="1">
    <source>
        <dbReference type="ARBA" id="ARBA00004141"/>
    </source>
</evidence>
<dbReference type="GO" id="GO:0008320">
    <property type="term" value="F:protein transmembrane transporter activity"/>
    <property type="evidence" value="ECO:0000318"/>
    <property type="project" value="GO_Central"/>
</dbReference>
<reference evidence="6 8" key="1">
    <citation type="journal article" date="2017" name="Nature">
        <title>The sunflower genome provides insights into oil metabolism, flowering and Asterid evolution.</title>
        <authorList>
            <person name="Badouin H."/>
            <person name="Gouzy J."/>
            <person name="Grassa C.J."/>
            <person name="Murat F."/>
            <person name="Staton S.E."/>
            <person name="Cottret L."/>
            <person name="Lelandais-Briere C."/>
            <person name="Owens G.L."/>
            <person name="Carrere S."/>
            <person name="Mayjonade B."/>
            <person name="Legrand L."/>
            <person name="Gill N."/>
            <person name="Kane N.C."/>
            <person name="Bowers J.E."/>
            <person name="Hubner S."/>
            <person name="Bellec A."/>
            <person name="Berard A."/>
            <person name="Berges H."/>
            <person name="Blanchet N."/>
            <person name="Boniface M.C."/>
            <person name="Brunel D."/>
            <person name="Catrice O."/>
            <person name="Chaidir N."/>
            <person name="Claudel C."/>
            <person name="Donnadieu C."/>
            <person name="Faraut T."/>
            <person name="Fievet G."/>
            <person name="Helmstetter N."/>
            <person name="King M."/>
            <person name="Knapp S.J."/>
            <person name="Lai Z."/>
            <person name="Le Paslier M.C."/>
            <person name="Lippi Y."/>
            <person name="Lorenzon L."/>
            <person name="Mandel J.R."/>
            <person name="Marage G."/>
            <person name="Marchand G."/>
            <person name="Marquand E."/>
            <person name="Bret-Mestries E."/>
            <person name="Morien E."/>
            <person name="Nambeesan S."/>
            <person name="Nguyen T."/>
            <person name="Pegot-Espagnet P."/>
            <person name="Pouilly N."/>
            <person name="Raftis F."/>
            <person name="Sallet E."/>
            <person name="Schiex T."/>
            <person name="Thomas J."/>
            <person name="Vandecasteele C."/>
            <person name="Vares D."/>
            <person name="Vear F."/>
            <person name="Vautrin S."/>
            <person name="Crespi M."/>
            <person name="Mangin B."/>
            <person name="Burke J.M."/>
            <person name="Salse J."/>
            <person name="Munos S."/>
            <person name="Vincourt P."/>
            <person name="Rieseberg L.H."/>
            <person name="Langlade N.B."/>
        </authorList>
    </citation>
    <scope>NUCLEOTIDE SEQUENCE [LARGE SCALE GENOMIC DNA]</scope>
    <source>
        <strain evidence="8">cv. SF193</strain>
        <tissue evidence="6">Leaves</tissue>
    </source>
</reference>
<dbReference type="PANTHER" id="PTHR14110:SF6">
    <property type="entry name" value="OS04G0405100 PROTEIN"/>
    <property type="match status" value="1"/>
</dbReference>
<proteinExistence type="predicted"/>
<evidence type="ECO:0000256" key="3">
    <source>
        <dbReference type="ARBA" id="ARBA00022989"/>
    </source>
</evidence>
<evidence type="ECO:0000256" key="5">
    <source>
        <dbReference type="SAM" id="Phobius"/>
    </source>
</evidence>
<dbReference type="GO" id="GO:0009706">
    <property type="term" value="C:chloroplast inner membrane"/>
    <property type="evidence" value="ECO:0000318"/>
    <property type="project" value="GO_Central"/>
</dbReference>
<evidence type="ECO:0000313" key="8">
    <source>
        <dbReference type="Proteomes" id="UP000215914"/>
    </source>
</evidence>
<dbReference type="AlphaFoldDB" id="A0A251VN20"/>
<dbReference type="OrthoDB" id="10574654at2759"/>
<dbReference type="InParanoid" id="A0A251VN20"/>
<organism evidence="7 8">
    <name type="scientific">Helianthus annuus</name>
    <name type="common">Common sunflower</name>
    <dbReference type="NCBI Taxonomy" id="4232"/>
    <lineage>
        <taxon>Eukaryota</taxon>
        <taxon>Viridiplantae</taxon>
        <taxon>Streptophyta</taxon>
        <taxon>Embryophyta</taxon>
        <taxon>Tracheophyta</taxon>
        <taxon>Spermatophyta</taxon>
        <taxon>Magnoliopsida</taxon>
        <taxon>eudicotyledons</taxon>
        <taxon>Gunneridae</taxon>
        <taxon>Pentapetalae</taxon>
        <taxon>asterids</taxon>
        <taxon>campanulids</taxon>
        <taxon>Asterales</taxon>
        <taxon>Asteraceae</taxon>
        <taxon>Asteroideae</taxon>
        <taxon>Heliantheae alliance</taxon>
        <taxon>Heliantheae</taxon>
        <taxon>Helianthus</taxon>
    </lineage>
</organism>
<keyword evidence="4 5" id="KW-0472">Membrane</keyword>
<dbReference type="PANTHER" id="PTHR14110">
    <property type="entry name" value="MITOCHONDRIAL IMPORT INNER MEMBRANE TRANSLOCASE SUBUNIT TIM22"/>
    <property type="match status" value="1"/>
</dbReference>
<reference evidence="7" key="2">
    <citation type="submission" date="2017-02" db="EMBL/GenBank/DDBJ databases">
        <title>Sunflower complete genome.</title>
        <authorList>
            <person name="Langlade N."/>
            <person name="Munos S."/>
        </authorList>
    </citation>
    <scope>NUCLEOTIDE SEQUENCE [LARGE SCALE GENOMIC DNA]</scope>
    <source>
        <tissue evidence="7">Leaves</tissue>
    </source>
</reference>
<comment type="subcellular location">
    <subcellularLocation>
        <location evidence="1">Membrane</location>
        <topology evidence="1">Multi-pass membrane protein</topology>
    </subcellularLocation>
</comment>
<name>A0A251VN20_HELAN</name>